<dbReference type="Proteomes" id="UP000191897">
    <property type="component" value="Unassembled WGS sequence"/>
</dbReference>
<sequence>MHGTRGTVRAFFSLVTLLMNYNIPTYTKMYINHRGYAD</sequence>
<evidence type="ECO:0000313" key="2">
    <source>
        <dbReference type="Proteomes" id="UP000191897"/>
    </source>
</evidence>
<gene>
    <name evidence="1" type="ORF">AGR4C_Cc150093</name>
</gene>
<evidence type="ECO:0000313" key="1">
    <source>
        <dbReference type="EMBL" id="CUX14623.1"/>
    </source>
</evidence>
<reference evidence="1 2" key="1">
    <citation type="submission" date="2016-01" db="EMBL/GenBank/DDBJ databases">
        <authorList>
            <person name="Oliw E.H."/>
        </authorList>
    </citation>
    <scope>NUCLEOTIDE SEQUENCE [LARGE SCALE GENOMIC DNA]</scope>
    <source>
        <strain evidence="1 2">Kerr 14</strain>
    </source>
</reference>
<dbReference type="EMBL" id="FBWC01000007">
    <property type="protein sequence ID" value="CUX14623.1"/>
    <property type="molecule type" value="Genomic_DNA"/>
</dbReference>
<protein>
    <submittedName>
        <fullName evidence="1">Uncharacterized protein</fullName>
    </submittedName>
</protein>
<accession>A0A1S7P1G2</accession>
<name>A0A1S7P1G2_AGRTU</name>
<proteinExistence type="predicted"/>
<organism evidence="1 2">
    <name type="scientific">Agrobacterium tumefaciens str. Kerr 14</name>
    <dbReference type="NCBI Taxonomy" id="1183424"/>
    <lineage>
        <taxon>Bacteria</taxon>
        <taxon>Pseudomonadati</taxon>
        <taxon>Pseudomonadota</taxon>
        <taxon>Alphaproteobacteria</taxon>
        <taxon>Hyphomicrobiales</taxon>
        <taxon>Rhizobiaceae</taxon>
        <taxon>Rhizobium/Agrobacterium group</taxon>
        <taxon>Agrobacterium</taxon>
        <taxon>Agrobacterium tumefaciens complex</taxon>
    </lineage>
</organism>
<dbReference type="AlphaFoldDB" id="A0A1S7P1G2"/>